<dbReference type="NCBIfam" id="TIGR03170">
    <property type="entry name" value="flgA_cterm"/>
    <property type="match status" value="1"/>
</dbReference>
<feature type="domain" description="SAF" evidence="5">
    <location>
        <begin position="116"/>
        <end position="178"/>
    </location>
</feature>
<evidence type="ECO:0000313" key="6">
    <source>
        <dbReference type="EMBL" id="MBB5747545.1"/>
    </source>
</evidence>
<dbReference type="CDD" id="cd11614">
    <property type="entry name" value="SAF_CpaB_FlgA_like"/>
    <property type="match status" value="1"/>
</dbReference>
<keyword evidence="3" id="KW-0574">Periplasm</keyword>
<accession>A0A7W9CKU2</accession>
<dbReference type="GO" id="GO:0042597">
    <property type="term" value="C:periplasmic space"/>
    <property type="evidence" value="ECO:0007669"/>
    <property type="project" value="UniProtKB-SubCell"/>
</dbReference>
<organism evidence="6 7">
    <name type="scientific">Brevundimonas variabilis</name>
    <dbReference type="NCBI Taxonomy" id="74312"/>
    <lineage>
        <taxon>Bacteria</taxon>
        <taxon>Pseudomonadati</taxon>
        <taxon>Pseudomonadota</taxon>
        <taxon>Alphaproteobacteria</taxon>
        <taxon>Caulobacterales</taxon>
        <taxon>Caulobacteraceae</taxon>
        <taxon>Brevundimonas</taxon>
    </lineage>
</organism>
<dbReference type="EMBL" id="JACHOR010000006">
    <property type="protein sequence ID" value="MBB5747545.1"/>
    <property type="molecule type" value="Genomic_DNA"/>
</dbReference>
<dbReference type="SMART" id="SM00858">
    <property type="entry name" value="SAF"/>
    <property type="match status" value="1"/>
</dbReference>
<dbReference type="RefSeq" id="WP_183214536.1">
    <property type="nucleotide sequence ID" value="NZ_JACHOR010000006.1"/>
</dbReference>
<dbReference type="AlphaFoldDB" id="A0A7W9CKU2"/>
<dbReference type="Proteomes" id="UP000545037">
    <property type="component" value="Unassembled WGS sequence"/>
</dbReference>
<dbReference type="InterPro" id="IPR039246">
    <property type="entry name" value="Flagellar_FlgA"/>
</dbReference>
<keyword evidence="6" id="KW-0966">Cell projection</keyword>
<evidence type="ECO:0000256" key="4">
    <source>
        <dbReference type="SAM" id="SignalP"/>
    </source>
</evidence>
<name>A0A7W9CKU2_9CAUL</name>
<dbReference type="GO" id="GO:0044780">
    <property type="term" value="P:bacterial-type flagellum assembly"/>
    <property type="evidence" value="ECO:0007669"/>
    <property type="project" value="InterPro"/>
</dbReference>
<gene>
    <name evidence="6" type="ORF">GGR13_003173</name>
</gene>
<dbReference type="InterPro" id="IPR017585">
    <property type="entry name" value="SAF_FlgA"/>
</dbReference>
<keyword evidence="6" id="KW-0969">Cilium</keyword>
<evidence type="ECO:0000256" key="3">
    <source>
        <dbReference type="ARBA" id="ARBA00022764"/>
    </source>
</evidence>
<comment type="caution">
    <text evidence="6">The sequence shown here is derived from an EMBL/GenBank/DDBJ whole genome shotgun (WGS) entry which is preliminary data.</text>
</comment>
<dbReference type="Gene3D" id="3.90.1210.10">
    <property type="entry name" value="Antifreeze-like/N-acetylneuraminic acid synthase C-terminal domain"/>
    <property type="match status" value="1"/>
</dbReference>
<protein>
    <submittedName>
        <fullName evidence="6">Flagella basal body P-ring formation protein FlgA</fullName>
    </submittedName>
</protein>
<dbReference type="Gene3D" id="2.30.30.760">
    <property type="match status" value="1"/>
</dbReference>
<evidence type="ECO:0000256" key="2">
    <source>
        <dbReference type="ARBA" id="ARBA00022729"/>
    </source>
</evidence>
<proteinExistence type="predicted"/>
<keyword evidence="7" id="KW-1185">Reference proteome</keyword>
<evidence type="ECO:0000313" key="7">
    <source>
        <dbReference type="Proteomes" id="UP000545037"/>
    </source>
</evidence>
<comment type="subcellular location">
    <subcellularLocation>
        <location evidence="1">Periplasm</location>
    </subcellularLocation>
</comment>
<dbReference type="PANTHER" id="PTHR36307">
    <property type="entry name" value="FLAGELLA BASAL BODY P-RING FORMATION PROTEIN FLGA"/>
    <property type="match status" value="1"/>
</dbReference>
<dbReference type="InterPro" id="IPR013974">
    <property type="entry name" value="SAF"/>
</dbReference>
<feature type="signal peptide" evidence="4">
    <location>
        <begin position="1"/>
        <end position="19"/>
    </location>
</feature>
<dbReference type="Pfam" id="PF13144">
    <property type="entry name" value="ChapFlgA"/>
    <property type="match status" value="1"/>
</dbReference>
<evidence type="ECO:0000256" key="1">
    <source>
        <dbReference type="ARBA" id="ARBA00004418"/>
    </source>
</evidence>
<reference evidence="6 7" key="1">
    <citation type="submission" date="2020-08" db="EMBL/GenBank/DDBJ databases">
        <title>Genomic Encyclopedia of Type Strains, Phase IV (KMG-IV): sequencing the most valuable type-strain genomes for metagenomic binning, comparative biology and taxonomic classification.</title>
        <authorList>
            <person name="Goeker M."/>
        </authorList>
    </citation>
    <scope>NUCLEOTIDE SEQUENCE [LARGE SCALE GENOMIC DNA]</scope>
    <source>
        <strain evidence="6 7">DSM 4737</strain>
    </source>
</reference>
<evidence type="ECO:0000259" key="5">
    <source>
        <dbReference type="SMART" id="SM00858"/>
    </source>
</evidence>
<feature type="chain" id="PRO_5030552035" evidence="4">
    <location>
        <begin position="20"/>
        <end position="258"/>
    </location>
</feature>
<sequence>MKALTLAFSLILAAGPALAGPVTLKTNPSDDDGRVTLGDVFDDAGSAADVVIATRTGPSIVFEAGQLQGLALRSGLQWSNPRGLRRVVVRQGAATPSASPAAGSATASISRPGATVDVLTYARNLSAGDVIQPEDVVWTAVQSHQAMASGPHDAEQVIGLSARRALRAGSPVAARDLASPQVIARNDTVEVAFISGGVKLTVTGRATRSAAVGDPVPVLNLASGKTIEAIATGPGLAVTGPAAQAARSNSNSFARQGR</sequence>
<dbReference type="PANTHER" id="PTHR36307:SF1">
    <property type="entry name" value="FLAGELLA BASAL BODY P-RING FORMATION PROTEIN FLGA"/>
    <property type="match status" value="1"/>
</dbReference>
<keyword evidence="6" id="KW-0282">Flagellum</keyword>
<keyword evidence="2 4" id="KW-0732">Signal</keyword>